<organism evidence="2 3">
    <name type="scientific">Globodera rostochiensis</name>
    <name type="common">Golden nematode worm</name>
    <name type="synonym">Heterodera rostochiensis</name>
    <dbReference type="NCBI Taxonomy" id="31243"/>
    <lineage>
        <taxon>Eukaryota</taxon>
        <taxon>Metazoa</taxon>
        <taxon>Ecdysozoa</taxon>
        <taxon>Nematoda</taxon>
        <taxon>Chromadorea</taxon>
        <taxon>Rhabditida</taxon>
        <taxon>Tylenchina</taxon>
        <taxon>Tylenchomorpha</taxon>
        <taxon>Tylenchoidea</taxon>
        <taxon>Heteroderidae</taxon>
        <taxon>Heteroderinae</taxon>
        <taxon>Globodera</taxon>
    </lineage>
</organism>
<protein>
    <submittedName>
        <fullName evidence="3">Uncharacterized protein</fullName>
    </submittedName>
</protein>
<accession>A0A914HDD1</accession>
<evidence type="ECO:0000313" key="2">
    <source>
        <dbReference type="Proteomes" id="UP000887572"/>
    </source>
</evidence>
<evidence type="ECO:0000313" key="3">
    <source>
        <dbReference type="WBParaSite" id="Gr19_v10_g16082.t1"/>
    </source>
</evidence>
<evidence type="ECO:0000256" key="1">
    <source>
        <dbReference type="SAM" id="MobiDB-lite"/>
    </source>
</evidence>
<dbReference type="WBParaSite" id="Gr19_v10_g16082.t1">
    <property type="protein sequence ID" value="Gr19_v10_g16082.t1"/>
    <property type="gene ID" value="Gr19_v10_g16082"/>
</dbReference>
<keyword evidence="2" id="KW-1185">Reference proteome</keyword>
<reference evidence="3" key="1">
    <citation type="submission" date="2022-11" db="UniProtKB">
        <authorList>
            <consortium name="WormBaseParasite"/>
        </authorList>
    </citation>
    <scope>IDENTIFICATION</scope>
</reference>
<name>A0A914HDD1_GLORO</name>
<proteinExistence type="predicted"/>
<sequence>MQKSRENEKIDAFENRENGKSKKQMLHLMMDFSIDGIDGLAKLKSVKMRKRRKRMTEVDDALLNSYLDFFRQLFPHPGRKESEGEQWKLRGREVEAVHVQP</sequence>
<dbReference type="Proteomes" id="UP000887572">
    <property type="component" value="Unplaced"/>
</dbReference>
<feature type="region of interest" description="Disordered" evidence="1">
    <location>
        <begin position="1"/>
        <end position="20"/>
    </location>
</feature>
<dbReference type="AlphaFoldDB" id="A0A914HDD1"/>